<accession>A0A3D8SFG4</accession>
<dbReference type="OrthoDB" id="3641178at2759"/>
<proteinExistence type="predicted"/>
<organism evidence="2 3">
    <name type="scientific">Coleophoma cylindrospora</name>
    <dbReference type="NCBI Taxonomy" id="1849047"/>
    <lineage>
        <taxon>Eukaryota</taxon>
        <taxon>Fungi</taxon>
        <taxon>Dikarya</taxon>
        <taxon>Ascomycota</taxon>
        <taxon>Pezizomycotina</taxon>
        <taxon>Leotiomycetes</taxon>
        <taxon>Helotiales</taxon>
        <taxon>Dermateaceae</taxon>
        <taxon>Coleophoma</taxon>
    </lineage>
</organism>
<evidence type="ECO:0000313" key="3">
    <source>
        <dbReference type="Proteomes" id="UP000256645"/>
    </source>
</evidence>
<dbReference type="EMBL" id="PDLM01000002">
    <property type="protein sequence ID" value="RDW85062.1"/>
    <property type="molecule type" value="Genomic_DNA"/>
</dbReference>
<protein>
    <submittedName>
        <fullName evidence="2">Uncharacterized protein</fullName>
    </submittedName>
</protein>
<feature type="compositionally biased region" description="Polar residues" evidence="1">
    <location>
        <begin position="376"/>
        <end position="391"/>
    </location>
</feature>
<feature type="compositionally biased region" description="Polar residues" evidence="1">
    <location>
        <begin position="334"/>
        <end position="346"/>
    </location>
</feature>
<feature type="compositionally biased region" description="Low complexity" evidence="1">
    <location>
        <begin position="314"/>
        <end position="325"/>
    </location>
</feature>
<name>A0A3D8SFG4_9HELO</name>
<dbReference type="AlphaFoldDB" id="A0A3D8SFG4"/>
<gene>
    <name evidence="2" type="ORF">BP6252_02652</name>
</gene>
<comment type="caution">
    <text evidence="2">The sequence shown here is derived from an EMBL/GenBank/DDBJ whole genome shotgun (WGS) entry which is preliminary data.</text>
</comment>
<dbReference type="Proteomes" id="UP000256645">
    <property type="component" value="Unassembled WGS sequence"/>
</dbReference>
<reference evidence="2 3" key="1">
    <citation type="journal article" date="2018" name="IMA Fungus">
        <title>IMA Genome-F 9: Draft genome sequence of Annulohypoxylon stygium, Aspergillus mulundensis, Berkeleyomyces basicola (syn. Thielaviopsis basicola), Ceratocystis smalleyi, two Cercospora beticola strains, Coleophoma cylindrospora, Fusarium fracticaudum, Phialophora cf. hyalina, and Morchella septimelata.</title>
        <authorList>
            <person name="Wingfield B.D."/>
            <person name="Bills G.F."/>
            <person name="Dong Y."/>
            <person name="Huang W."/>
            <person name="Nel W.J."/>
            <person name="Swalarsk-Parry B.S."/>
            <person name="Vaghefi N."/>
            <person name="Wilken P.M."/>
            <person name="An Z."/>
            <person name="de Beer Z.W."/>
            <person name="De Vos L."/>
            <person name="Chen L."/>
            <person name="Duong T.A."/>
            <person name="Gao Y."/>
            <person name="Hammerbacher A."/>
            <person name="Kikkert J.R."/>
            <person name="Li Y."/>
            <person name="Li H."/>
            <person name="Li K."/>
            <person name="Li Q."/>
            <person name="Liu X."/>
            <person name="Ma X."/>
            <person name="Naidoo K."/>
            <person name="Pethybridge S.J."/>
            <person name="Sun J."/>
            <person name="Steenkamp E.T."/>
            <person name="van der Nest M.A."/>
            <person name="van Wyk S."/>
            <person name="Wingfield M.J."/>
            <person name="Xiong C."/>
            <person name="Yue Q."/>
            <person name="Zhang X."/>
        </authorList>
    </citation>
    <scope>NUCLEOTIDE SEQUENCE [LARGE SCALE GENOMIC DNA]</scope>
    <source>
        <strain evidence="2 3">BP6252</strain>
    </source>
</reference>
<sequence length="519" mass="57855">MAGQSPLQNSRVSRRISFNPFHALHTKRADRKAQEFASTIAAFPAVPSSSMLHPGPDNANDGEPIQHQQHCSVRRSNTTGTGMERLIPLVLGSSTSVVSSRRDSAIIKISRSSSVGAESSPVILLPIVSSPRTLTDPNSITPLVPEAISLKSDQRLPTPPRPKPVTDLIIMPTTRKEWRSVMDEVRMMYLKRQHKQCSTRCEQVLNGIEDPYRTHPLYLIYLSFYAGTCIELTARAMHANSSEKIPCLRQSLRYYEKAESHMEYATFSADPTIISVTQNRDLLSQTTSDSSSARSSIDSVFSQDSTTCSDALLSPNSPTSSIFSSGKEDESMPKPSSQKRPQTHNTPGEFEPLPLKVKKTVSFSLPSDLSRKKSKSSTSEDPFISPASNERLSPSTSSPSQTSPYLLSRAHARYMQHLTSLSTQLRYHQGSVRELIRSIHSARKARRSNSPEIFHEFSPTAGVIARGGALEANEESKKDLQQRIERLKERGWRKERFCAEKYQELCAQAMAELDMNCWD</sequence>
<evidence type="ECO:0000313" key="2">
    <source>
        <dbReference type="EMBL" id="RDW85062.1"/>
    </source>
</evidence>
<evidence type="ECO:0000256" key="1">
    <source>
        <dbReference type="SAM" id="MobiDB-lite"/>
    </source>
</evidence>
<feature type="region of interest" description="Disordered" evidence="1">
    <location>
        <begin position="307"/>
        <end position="403"/>
    </location>
</feature>
<feature type="compositionally biased region" description="Low complexity" evidence="1">
    <location>
        <begin position="392"/>
        <end position="403"/>
    </location>
</feature>
<keyword evidence="3" id="KW-1185">Reference proteome</keyword>